<reference evidence="2 3" key="1">
    <citation type="submission" date="2019-04" db="EMBL/GenBank/DDBJ databases">
        <title>An improved genome assembly and genetic linkage map for asparagus bean, Vigna unguiculata ssp. sesquipedialis.</title>
        <authorList>
            <person name="Xia Q."/>
            <person name="Zhang R."/>
            <person name="Dong Y."/>
        </authorList>
    </citation>
    <scope>NUCLEOTIDE SEQUENCE [LARGE SCALE GENOMIC DNA]</scope>
    <source>
        <tissue evidence="2">Leaf</tissue>
    </source>
</reference>
<sequence>MRNPLHYDERPQTMLSVKDCETLNLLDSLPRQLLIKRIVAILNSPRPRGDMLALMASHEGVGASQKIRFQLLREKVNARKKDVDALVGSSSGATGRKSEGGGTSWPPLPA</sequence>
<feature type="region of interest" description="Disordered" evidence="1">
    <location>
        <begin position="83"/>
        <end position="110"/>
    </location>
</feature>
<dbReference type="EMBL" id="CP039347">
    <property type="protein sequence ID" value="QCD86843.1"/>
    <property type="molecule type" value="Genomic_DNA"/>
</dbReference>
<dbReference type="Proteomes" id="UP000501690">
    <property type="component" value="Linkage Group LG3"/>
</dbReference>
<protein>
    <submittedName>
        <fullName evidence="2">Uncharacterized protein</fullName>
    </submittedName>
</protein>
<dbReference type="AlphaFoldDB" id="A0A4D6LEC8"/>
<evidence type="ECO:0000313" key="2">
    <source>
        <dbReference type="EMBL" id="QCD86843.1"/>
    </source>
</evidence>
<evidence type="ECO:0000313" key="3">
    <source>
        <dbReference type="Proteomes" id="UP000501690"/>
    </source>
</evidence>
<accession>A0A4D6LEC8</accession>
<organism evidence="2 3">
    <name type="scientific">Vigna unguiculata</name>
    <name type="common">Cowpea</name>
    <dbReference type="NCBI Taxonomy" id="3917"/>
    <lineage>
        <taxon>Eukaryota</taxon>
        <taxon>Viridiplantae</taxon>
        <taxon>Streptophyta</taxon>
        <taxon>Embryophyta</taxon>
        <taxon>Tracheophyta</taxon>
        <taxon>Spermatophyta</taxon>
        <taxon>Magnoliopsida</taxon>
        <taxon>eudicotyledons</taxon>
        <taxon>Gunneridae</taxon>
        <taxon>Pentapetalae</taxon>
        <taxon>rosids</taxon>
        <taxon>fabids</taxon>
        <taxon>Fabales</taxon>
        <taxon>Fabaceae</taxon>
        <taxon>Papilionoideae</taxon>
        <taxon>50 kb inversion clade</taxon>
        <taxon>NPAAA clade</taxon>
        <taxon>indigoferoid/millettioid clade</taxon>
        <taxon>Phaseoleae</taxon>
        <taxon>Vigna</taxon>
    </lineage>
</organism>
<gene>
    <name evidence="2" type="ORF">DEO72_LG3g1370</name>
</gene>
<proteinExistence type="predicted"/>
<name>A0A4D6LEC8_VIGUN</name>
<evidence type="ECO:0000256" key="1">
    <source>
        <dbReference type="SAM" id="MobiDB-lite"/>
    </source>
</evidence>
<keyword evidence="3" id="KW-1185">Reference proteome</keyword>